<evidence type="ECO:0000313" key="1">
    <source>
        <dbReference type="EMBL" id="CAF4368373.1"/>
    </source>
</evidence>
<reference evidence="1" key="1">
    <citation type="submission" date="2021-02" db="EMBL/GenBank/DDBJ databases">
        <authorList>
            <person name="Nowell W R."/>
        </authorList>
    </citation>
    <scope>NUCLEOTIDE SEQUENCE</scope>
</reference>
<dbReference type="EMBL" id="CAJOAY010023711">
    <property type="protein sequence ID" value="CAF4368373.1"/>
    <property type="molecule type" value="Genomic_DNA"/>
</dbReference>
<protein>
    <submittedName>
        <fullName evidence="1">Uncharacterized protein</fullName>
    </submittedName>
</protein>
<comment type="caution">
    <text evidence="1">The sequence shown here is derived from an EMBL/GenBank/DDBJ whole genome shotgun (WGS) entry which is preliminary data.</text>
</comment>
<dbReference type="AlphaFoldDB" id="A0A820M693"/>
<proteinExistence type="predicted"/>
<name>A0A820M693_9BILA</name>
<organism evidence="1 2">
    <name type="scientific">Adineta steineri</name>
    <dbReference type="NCBI Taxonomy" id="433720"/>
    <lineage>
        <taxon>Eukaryota</taxon>
        <taxon>Metazoa</taxon>
        <taxon>Spiralia</taxon>
        <taxon>Gnathifera</taxon>
        <taxon>Rotifera</taxon>
        <taxon>Eurotatoria</taxon>
        <taxon>Bdelloidea</taxon>
        <taxon>Adinetida</taxon>
        <taxon>Adinetidae</taxon>
        <taxon>Adineta</taxon>
    </lineage>
</organism>
<gene>
    <name evidence="1" type="ORF">OKA104_LOCUS49704</name>
</gene>
<evidence type="ECO:0000313" key="2">
    <source>
        <dbReference type="Proteomes" id="UP000663881"/>
    </source>
</evidence>
<sequence length="45" mass="5127">NYANENTIVRDGSRCQWVYVSDEADDSNKSSINITNNYQVTNTIN</sequence>
<feature type="non-terminal residue" evidence="1">
    <location>
        <position position="1"/>
    </location>
</feature>
<dbReference type="Proteomes" id="UP000663881">
    <property type="component" value="Unassembled WGS sequence"/>
</dbReference>
<accession>A0A820M693</accession>